<dbReference type="AlphaFoldDB" id="G3AMM5"/>
<keyword evidence="2" id="KW-0813">Transport</keyword>
<name>G3AMM5_SPAPN</name>
<evidence type="ECO:0000256" key="1">
    <source>
        <dbReference type="ARBA" id="ARBA00004141"/>
    </source>
</evidence>
<dbReference type="InterPro" id="IPR016817">
    <property type="entry name" value="MannP-dilichol_defect-1"/>
</dbReference>
<comment type="subcellular location">
    <subcellularLocation>
        <location evidence="1 8">Membrane</location>
        <topology evidence="1 8">Multi-pass membrane protein</topology>
    </subcellularLocation>
</comment>
<dbReference type="Pfam" id="PF04193">
    <property type="entry name" value="PQ-loop"/>
    <property type="match status" value="1"/>
</dbReference>
<dbReference type="Proteomes" id="UP000000709">
    <property type="component" value="Unassembled WGS sequence"/>
</dbReference>
<evidence type="ECO:0000256" key="7">
    <source>
        <dbReference type="ARBA" id="ARBA00038475"/>
    </source>
</evidence>
<dbReference type="Gene3D" id="1.20.1280.290">
    <property type="match status" value="1"/>
</dbReference>
<dbReference type="PIRSF" id="PIRSF023381">
    <property type="entry name" value="MannP-dilichol_defect-1p"/>
    <property type="match status" value="1"/>
</dbReference>
<comment type="similarity">
    <text evidence="7">Belongs to the MPDU1 (TC 2.A.43.3) family.</text>
</comment>
<evidence type="ECO:0000256" key="2">
    <source>
        <dbReference type="ARBA" id="ARBA00022448"/>
    </source>
</evidence>
<dbReference type="eggNOG" id="KOG3211">
    <property type="taxonomic scope" value="Eukaryota"/>
</dbReference>
<dbReference type="HOGENOM" id="CLU_1016031_0_0_1"/>
<dbReference type="OMA" id="WAERLFT"/>
<sequence>MSSPIIVLIKAVYSDDISNKVLIQMAFSQAKAIGYGRILAAVLGSATVAVSSFIRIPQIRKLLIKSEKSRISVAEGLSLDGLGLETVNYLIHAVFNAQNKVPFINYGESLLLGIQNAIIILLAKFYRLRAYGEIDDFSNLDCKQKVQAVAKSKVANTLAIMVAATVFFTKIAPPQLISALQILNIPFSVIAKLPQIRQNYKLKTASHLSETVLTANVIGSLIRVYTSFTDYSLKSKRRKDTSNEKILVAGYTASLVMNSTLFGQAIVYDKLNKDTEPTEDKDKKKNE</sequence>
<proteinExistence type="inferred from homology"/>
<evidence type="ECO:0000256" key="8">
    <source>
        <dbReference type="PIRNR" id="PIRNR023381"/>
    </source>
</evidence>
<keyword evidence="3 8" id="KW-0812">Transmembrane</keyword>
<keyword evidence="6 8" id="KW-0472">Membrane</keyword>
<keyword evidence="11" id="KW-1185">Reference proteome</keyword>
<feature type="transmembrane region" description="Helical" evidence="9">
    <location>
        <begin position="246"/>
        <end position="267"/>
    </location>
</feature>
<evidence type="ECO:0000256" key="5">
    <source>
        <dbReference type="ARBA" id="ARBA00022989"/>
    </source>
</evidence>
<evidence type="ECO:0000256" key="3">
    <source>
        <dbReference type="ARBA" id="ARBA00022692"/>
    </source>
</evidence>
<keyword evidence="4" id="KW-0677">Repeat</keyword>
<accession>G3AMM5</accession>
<dbReference type="InterPro" id="IPR006603">
    <property type="entry name" value="PQ-loop_rpt"/>
</dbReference>
<evidence type="ECO:0000256" key="4">
    <source>
        <dbReference type="ARBA" id="ARBA00022737"/>
    </source>
</evidence>
<gene>
    <name evidence="10" type="ORF">SPAPADRAFT_137163</name>
</gene>
<feature type="transmembrane region" description="Helical" evidence="9">
    <location>
        <begin position="38"/>
        <end position="56"/>
    </location>
</feature>
<keyword evidence="5 8" id="KW-1133">Transmembrane helix</keyword>
<dbReference type="EMBL" id="GL996501">
    <property type="protein sequence ID" value="EGW33469.1"/>
    <property type="molecule type" value="Genomic_DNA"/>
</dbReference>
<dbReference type="KEGG" id="spaa:SPAPADRAFT_137163"/>
<organism evidence="11">
    <name type="scientific">Spathaspora passalidarum (strain NRRL Y-27907 / 11-Y1)</name>
    <dbReference type="NCBI Taxonomy" id="619300"/>
    <lineage>
        <taxon>Eukaryota</taxon>
        <taxon>Fungi</taxon>
        <taxon>Dikarya</taxon>
        <taxon>Ascomycota</taxon>
        <taxon>Saccharomycotina</taxon>
        <taxon>Pichiomycetes</taxon>
        <taxon>Debaryomycetaceae</taxon>
        <taxon>Spathaspora</taxon>
    </lineage>
</organism>
<dbReference type="STRING" id="619300.G3AMM5"/>
<dbReference type="OrthoDB" id="271506at2759"/>
<dbReference type="InParanoid" id="G3AMM5"/>
<dbReference type="PANTHER" id="PTHR12226:SF2">
    <property type="entry name" value="MANNOSE-P-DOLICHOL UTILIZATION DEFECT 1 PROTEIN"/>
    <property type="match status" value="1"/>
</dbReference>
<evidence type="ECO:0000256" key="6">
    <source>
        <dbReference type="ARBA" id="ARBA00023136"/>
    </source>
</evidence>
<evidence type="ECO:0000313" key="10">
    <source>
        <dbReference type="EMBL" id="EGW33469.1"/>
    </source>
</evidence>
<dbReference type="GeneID" id="18870021"/>
<dbReference type="GO" id="GO:0016020">
    <property type="term" value="C:membrane"/>
    <property type="evidence" value="ECO:0007669"/>
    <property type="project" value="UniProtKB-SubCell"/>
</dbReference>
<dbReference type="PANTHER" id="PTHR12226">
    <property type="entry name" value="MANNOSE-P-DOLICHOL UTILIZATION DEFECT 1 LEC35 -RELATED"/>
    <property type="match status" value="1"/>
</dbReference>
<dbReference type="RefSeq" id="XP_007374984.1">
    <property type="nucleotide sequence ID" value="XM_007374922.1"/>
</dbReference>
<reference evidence="10 11" key="1">
    <citation type="journal article" date="2011" name="Proc. Natl. Acad. Sci. U.S.A.">
        <title>Comparative genomics of xylose-fermenting fungi for enhanced biofuel production.</title>
        <authorList>
            <person name="Wohlbach D.J."/>
            <person name="Kuo A."/>
            <person name="Sato T.K."/>
            <person name="Potts K.M."/>
            <person name="Salamov A.A."/>
            <person name="LaButti K.M."/>
            <person name="Sun H."/>
            <person name="Clum A."/>
            <person name="Pangilinan J.L."/>
            <person name="Lindquist E.A."/>
            <person name="Lucas S."/>
            <person name="Lapidus A."/>
            <person name="Jin M."/>
            <person name="Gunawan C."/>
            <person name="Balan V."/>
            <person name="Dale B.E."/>
            <person name="Jeffries T.W."/>
            <person name="Zinkel R."/>
            <person name="Barry K.W."/>
            <person name="Grigoriev I.V."/>
            <person name="Gasch A.P."/>
        </authorList>
    </citation>
    <scope>NUCLEOTIDE SEQUENCE [LARGE SCALE GENOMIC DNA]</scope>
    <source>
        <strain evidence="11">NRRL Y-27907 / 11-Y1</strain>
    </source>
</reference>
<protein>
    <recommendedName>
        <fullName evidence="8">Solute carrier family 66 member 3</fullName>
    </recommendedName>
</protein>
<evidence type="ECO:0000313" key="11">
    <source>
        <dbReference type="Proteomes" id="UP000000709"/>
    </source>
</evidence>
<evidence type="ECO:0000256" key="9">
    <source>
        <dbReference type="SAM" id="Phobius"/>
    </source>
</evidence>